<name>A0A8T0XJ21_PANVG</name>
<comment type="caution">
    <text evidence="1">The sequence shown here is derived from an EMBL/GenBank/DDBJ whole genome shotgun (WGS) entry which is preliminary data.</text>
</comment>
<dbReference type="Proteomes" id="UP000823388">
    <property type="component" value="Chromosome 1K"/>
</dbReference>
<keyword evidence="2" id="KW-1185">Reference proteome</keyword>
<sequence length="137" mass="15883">MMTPVPCATNRRGQLSIFWSPVLSHERFGSSLVVWAGRLPLSLADWWNTERKSIPKDGRTCFDSLIVLICWLLWKERNDRTFDRRVGTIQDVLTKVADEVGVWYQAGFRQVERAVSAFGTRQVAQFIECNSRVRVFF</sequence>
<accession>A0A8T0XJ21</accession>
<dbReference type="EMBL" id="CM029037">
    <property type="protein sequence ID" value="KAG2657946.1"/>
    <property type="molecule type" value="Genomic_DNA"/>
</dbReference>
<evidence type="ECO:0000313" key="2">
    <source>
        <dbReference type="Proteomes" id="UP000823388"/>
    </source>
</evidence>
<organism evidence="1 2">
    <name type="scientific">Panicum virgatum</name>
    <name type="common">Blackwell switchgrass</name>
    <dbReference type="NCBI Taxonomy" id="38727"/>
    <lineage>
        <taxon>Eukaryota</taxon>
        <taxon>Viridiplantae</taxon>
        <taxon>Streptophyta</taxon>
        <taxon>Embryophyta</taxon>
        <taxon>Tracheophyta</taxon>
        <taxon>Spermatophyta</taxon>
        <taxon>Magnoliopsida</taxon>
        <taxon>Liliopsida</taxon>
        <taxon>Poales</taxon>
        <taxon>Poaceae</taxon>
        <taxon>PACMAD clade</taxon>
        <taxon>Panicoideae</taxon>
        <taxon>Panicodae</taxon>
        <taxon>Paniceae</taxon>
        <taxon>Panicinae</taxon>
        <taxon>Panicum</taxon>
        <taxon>Panicum sect. Hiantes</taxon>
    </lineage>
</organism>
<reference evidence="1" key="1">
    <citation type="submission" date="2020-05" db="EMBL/GenBank/DDBJ databases">
        <title>WGS assembly of Panicum virgatum.</title>
        <authorList>
            <person name="Lovell J.T."/>
            <person name="Jenkins J."/>
            <person name="Shu S."/>
            <person name="Juenger T.E."/>
            <person name="Schmutz J."/>
        </authorList>
    </citation>
    <scope>NUCLEOTIDE SEQUENCE</scope>
    <source>
        <strain evidence="1">AP13</strain>
    </source>
</reference>
<proteinExistence type="predicted"/>
<evidence type="ECO:0000313" key="1">
    <source>
        <dbReference type="EMBL" id="KAG2657946.1"/>
    </source>
</evidence>
<protein>
    <submittedName>
        <fullName evidence="1">Uncharacterized protein</fullName>
    </submittedName>
</protein>
<dbReference type="AlphaFoldDB" id="A0A8T0XJ21"/>
<gene>
    <name evidence="1" type="ORF">PVAP13_1KG162310</name>
</gene>